<gene>
    <name evidence="5" type="ORF">GK091_00190</name>
</gene>
<reference evidence="5 6" key="1">
    <citation type="submission" date="2020-02" db="EMBL/GenBank/DDBJ databases">
        <title>Draft genome sequence of two Spirosoma agri KCTC 52727 and Spirosoma terrae KCTC 52035.</title>
        <authorList>
            <person name="Rojas J."/>
            <person name="Ambika Manirajan B."/>
            <person name="Ratering S."/>
            <person name="Suarez C."/>
            <person name="Schnell S."/>
        </authorList>
    </citation>
    <scope>NUCLEOTIDE SEQUENCE [LARGE SCALE GENOMIC DNA]</scope>
    <source>
        <strain evidence="5 6">KCTC 52727</strain>
    </source>
</reference>
<dbReference type="Gene3D" id="2.60.40.1930">
    <property type="match status" value="1"/>
</dbReference>
<dbReference type="SUPFAM" id="SSF49464">
    <property type="entry name" value="Carboxypeptidase regulatory domain-like"/>
    <property type="match status" value="1"/>
</dbReference>
<comment type="similarity">
    <text evidence="1">Belongs to the protease inhibitor I39 (alpha-2-macroglobulin) family. Bacterial alpha-2-macroglobulin subfamily.</text>
</comment>
<dbReference type="InterPro" id="IPR008930">
    <property type="entry name" value="Terpenoid_cyclase/PrenylTrfase"/>
</dbReference>
<dbReference type="RefSeq" id="WP_164034634.1">
    <property type="nucleotide sequence ID" value="NZ_JAAGNZ010000001.1"/>
</dbReference>
<comment type="caution">
    <text evidence="5">The sequence shown here is derived from an EMBL/GenBank/DDBJ whole genome shotgun (WGS) entry which is preliminary data.</text>
</comment>
<feature type="region of interest" description="Disordered" evidence="2">
    <location>
        <begin position="144"/>
        <end position="171"/>
    </location>
</feature>
<dbReference type="SUPFAM" id="SSF48239">
    <property type="entry name" value="Terpenoid cyclases/Protein prenyltransferases"/>
    <property type="match status" value="1"/>
</dbReference>
<organism evidence="5 6">
    <name type="scientific">Spirosoma agri</name>
    <dbReference type="NCBI Taxonomy" id="1987381"/>
    <lineage>
        <taxon>Bacteria</taxon>
        <taxon>Pseudomonadati</taxon>
        <taxon>Bacteroidota</taxon>
        <taxon>Cytophagia</taxon>
        <taxon>Cytophagales</taxon>
        <taxon>Cytophagaceae</taxon>
        <taxon>Spirosoma</taxon>
    </lineage>
</organism>
<evidence type="ECO:0000256" key="2">
    <source>
        <dbReference type="SAM" id="MobiDB-lite"/>
    </source>
</evidence>
<dbReference type="InterPro" id="IPR001599">
    <property type="entry name" value="Macroglobln_a2"/>
</dbReference>
<evidence type="ECO:0000313" key="5">
    <source>
        <dbReference type="EMBL" id="NEU65289.1"/>
    </source>
</evidence>
<dbReference type="InterPro" id="IPR002890">
    <property type="entry name" value="MG2"/>
</dbReference>
<dbReference type="PANTHER" id="PTHR40094">
    <property type="entry name" value="ALPHA-2-MACROGLOBULIN HOMOLOG"/>
    <property type="match status" value="1"/>
</dbReference>
<feature type="domain" description="Alpha-2-macroglobulin" evidence="4">
    <location>
        <begin position="1388"/>
        <end position="1478"/>
    </location>
</feature>
<dbReference type="Gene3D" id="2.60.40.1120">
    <property type="entry name" value="Carboxypeptidase-like, regulatory domain"/>
    <property type="match status" value="1"/>
</dbReference>
<feature type="compositionally biased region" description="Low complexity" evidence="2">
    <location>
        <begin position="160"/>
        <end position="171"/>
    </location>
</feature>
<feature type="chain" id="PRO_5026914609" evidence="3">
    <location>
        <begin position="21"/>
        <end position="2153"/>
    </location>
</feature>
<dbReference type="Pfam" id="PF00207">
    <property type="entry name" value="A2M"/>
    <property type="match status" value="1"/>
</dbReference>
<evidence type="ECO:0000259" key="4">
    <source>
        <dbReference type="SMART" id="SM01360"/>
    </source>
</evidence>
<evidence type="ECO:0000256" key="1">
    <source>
        <dbReference type="ARBA" id="ARBA00010556"/>
    </source>
</evidence>
<sequence length="2153" mass="240655">MNPVLTLFFVLIALATSAQKVPTTPAKQPDYARDWRRADSLASKGLPKSALDIASRIYKEAKATRNYPQVAKAAMHRMIFRSFADEDAYVELVQSMQADIRDTPEPSRSVLQSVLADIYWQYFQQNRYKFYDRATVGRATIGRAATGRSGGKTSPKGLNTATDSPTGTTDTTADFRTWDAQQLVGAVTTAYLSSVRAKELLQKTPIAEFDALLDKGDADTRPLRPTLYDLLAHRAIGFFQNTEPDLLKPTFTFNLDQPDYFAASDVFAKLTIQSRNSFSGRYQALVLYQQLLAFHVSDNNLAALADADVMRLEFVHRNSVVPNKDSLYKQTLTQQITRYKNQPIEAVYAYQLASFLANFGTPVRPLDNGDEVSNEVVSPGPSRWNNKQAADICRDIIKRFPKTRAEQQATYLLNRLLLPVYSVTVEHINTPDQPFRALVNYQNVGKITYRIVRLTVAELATYRDNFGDDSQRKRLGNWLKRPVVAENAVTLPDDGDLNPHSIELPIAGLPIGQYLVLVTTDGKFQGKTESVQYASFSVSRLSYFLQPVNYQDINQKLFVTNRLTGSPSPNVTVSITEVSGQKALRTDANGQIRVALNGMPTQTAFTYRITDGTDTLLTERQYHYRYMSGNNQDEDPSRTYTKLFTDRAIYRPGQLIYVKGLLYEGKQNQYAVSANRYIKIELIDHNGERVTQQTLKTNEFGTFTASFTAPVGKLTGTMTIQTPFESIAVQVEEYKRPTFEVKANPIRQSFKLGQTVTLTAEAKTFSGAVVDGADVRYRVVRKLRQRWYWWYMPRTTNQAEITNGTAQTDVKGIVSLTFPATPDLDKSRQDNPVFDFEVTIDVTDRAGETRSTTQTLQIGYSALQAELTIPAEVEKGKPAAFPVKITNQSGENVSAKGQLMIYKLQPPVRQLRTRLWSRPDRQFLSREEFVRLFPNDLYANENDPRSWPKGEVVQQQTITTPADSLIKPDLANYAAGEYVAELTVTDSAGETTKERAFFAVVDDKQPVASARVDGWVQVRKATAEPGEEAVFWIGNSQPGWVLMTVEEKQKIVREEWLKTDGRPKRVTLPVTEKQRGGFAVHFAMVQNGRLYQKSQSITVPFTNKQLTIKTETFRNKLKPGQPEEWTLTIGGLNKMPAEMVATLYDASLDAFAPLNWPTNFYWPYAPVFYGWQSGSFNAQSSVALVYSERRQSPIPDRTYDQLSWMGYRFSPYGNRPFMQKPIGPFGESDQAIRVTIRRTGQVISGTIKQKNGSPMPGVNVLIKGTTTGAASDAKGLFSLTAESEKEVTLILSALGYVSNEVVIRQKTVSLQLMPDVRALSEVVVLGYGTQQKRSLNGAVAKMNANQAMAAPSAAGSVAADKAMNTSGADSEPKKEPVLINPRTNFNETAFFISQARTDDQGRIVLKFTMPDALTRWRLLAFAHTKDLKIGTLEREIITQKELMITANAPRFLREGDTIRVTARVNNLTDKAMSVLASLSLSDALTGEPINQKLVRTSLQTSVTVPAGLGQAVGWTLVVPAGLETVRCRLTAQAGTFTDGEEFTVPVLPNRMLVIDTQPFWVNGTGTGSASTKEFKLKELTNLNPELPVQNERLTVEVTSNPAWYALQSLPYLMEYSYECAEQLFSRLYANSLAAHIVGSKPAFKQVIADWQKNPPRSPLQSNEELRAVTLENSPWLAEARSEAARQAQLGQLLDQNRMATEQGQAFEKLRQLQTPSGGFRWFGGMESNLSMTLHILSGLGHLQKLGVRFPDDMQTAMAEMKTNAIRYADTEMKQWVDEQKKDKATSTWYFSAVQYLYARSFYLDKPVDKEVLAFLKQRVADDWLKQSLQGQALSALALNRFGNTQTAMAILRSLLERTRQSEELGMYWPDNASGLSWYQAPIETQAYLIEAFDEIKQDQVAVDAMRRWLIRQKQTQSWSSTKATTEAVYALLLRGSDWLDTKSTTQVSLGGQPIENRVTKTEAITGYQKVTYSAAEIKPEMGVVQITKQGNGPAWGALYWQHFEPLDRVMPGSAGLSVQKTLYVQHDSPNGPLITPVTAQTSLKPGDLIKVRLILKTDRAMEYVHLKDSRASGFEPVAALSGYKYQNGLGYYEAPRDASTDFFMSYLPVGTHVFEYDLRVAQTGDFAAGVATVQCFYAPEFSAHSAGERVRVK</sequence>
<dbReference type="PANTHER" id="PTHR40094:SF1">
    <property type="entry name" value="UBIQUITIN DOMAIN-CONTAINING PROTEIN"/>
    <property type="match status" value="1"/>
</dbReference>
<keyword evidence="3" id="KW-0732">Signal</keyword>
<feature type="signal peptide" evidence="3">
    <location>
        <begin position="1"/>
        <end position="20"/>
    </location>
</feature>
<dbReference type="Gene3D" id="1.50.10.20">
    <property type="match status" value="1"/>
</dbReference>
<accession>A0A6M0IB14</accession>
<proteinExistence type="inferred from homology"/>
<protein>
    <submittedName>
        <fullName evidence="5">Alpha-2-macroglobulin</fullName>
    </submittedName>
</protein>
<keyword evidence="6" id="KW-1185">Reference proteome</keyword>
<dbReference type="InterPro" id="IPR051802">
    <property type="entry name" value="YfhM-like"/>
</dbReference>
<dbReference type="Gene3D" id="2.20.130.20">
    <property type="match status" value="1"/>
</dbReference>
<dbReference type="Pfam" id="PF01835">
    <property type="entry name" value="MG2"/>
    <property type="match status" value="1"/>
</dbReference>
<dbReference type="Pfam" id="PF17973">
    <property type="entry name" value="bMG10"/>
    <property type="match status" value="1"/>
</dbReference>
<name>A0A6M0IB14_9BACT</name>
<dbReference type="InterPro" id="IPR008969">
    <property type="entry name" value="CarboxyPept-like_regulatory"/>
</dbReference>
<dbReference type="SMART" id="SM01360">
    <property type="entry name" value="A2M"/>
    <property type="match status" value="1"/>
</dbReference>
<dbReference type="InterPro" id="IPR041246">
    <property type="entry name" value="Bact_MG10"/>
</dbReference>
<dbReference type="Pfam" id="PF13715">
    <property type="entry name" value="CarbopepD_reg_2"/>
    <property type="match status" value="1"/>
</dbReference>
<evidence type="ECO:0000313" key="6">
    <source>
        <dbReference type="Proteomes" id="UP000477386"/>
    </source>
</evidence>
<evidence type="ECO:0000256" key="3">
    <source>
        <dbReference type="SAM" id="SignalP"/>
    </source>
</evidence>
<dbReference type="EMBL" id="JAAGNZ010000001">
    <property type="protein sequence ID" value="NEU65289.1"/>
    <property type="molecule type" value="Genomic_DNA"/>
</dbReference>
<dbReference type="GO" id="GO:0004866">
    <property type="term" value="F:endopeptidase inhibitor activity"/>
    <property type="evidence" value="ECO:0007669"/>
    <property type="project" value="InterPro"/>
</dbReference>
<dbReference type="Proteomes" id="UP000477386">
    <property type="component" value="Unassembled WGS sequence"/>
</dbReference>